<proteinExistence type="predicted"/>
<dbReference type="Proteomes" id="UP000766246">
    <property type="component" value="Unassembled WGS sequence"/>
</dbReference>
<sequence length="207" mass="23540">MKSDILLFATPKEMAIFYDEVSDLYQVDYFTLVGKNEQGDFDSELLSDKEWFKCFNSNEAYLYRVTVMHEKAGVTLNEDIPYNSVEALKAALNGERPEKIQNNLSSYGLCRELKAAWEHKFGTNYDFNICDPFGIRANTSIFVHERGKSAIVGWLNVERDGNGWYKYETGEKAEEYPVGSMGWCNGLNHATAALPTTYSDCLQLMVS</sequence>
<evidence type="ECO:0000313" key="1">
    <source>
        <dbReference type="EMBL" id="MBE5919669.1"/>
    </source>
</evidence>
<dbReference type="AlphaFoldDB" id="A0A927UC84"/>
<accession>A0A927UC84</accession>
<comment type="caution">
    <text evidence="1">The sequence shown here is derived from an EMBL/GenBank/DDBJ whole genome shotgun (WGS) entry which is preliminary data.</text>
</comment>
<dbReference type="EMBL" id="SVER01000017">
    <property type="protein sequence ID" value="MBE5919669.1"/>
    <property type="molecule type" value="Genomic_DNA"/>
</dbReference>
<protein>
    <submittedName>
        <fullName evidence="1">Uncharacterized protein</fullName>
    </submittedName>
</protein>
<name>A0A927UC84_9FIRM</name>
<reference evidence="1" key="1">
    <citation type="submission" date="2019-04" db="EMBL/GenBank/DDBJ databases">
        <title>Evolution of Biomass-Degrading Anaerobic Consortia Revealed by Metagenomics.</title>
        <authorList>
            <person name="Peng X."/>
        </authorList>
    </citation>
    <scope>NUCLEOTIDE SEQUENCE</scope>
    <source>
        <strain evidence="1">SIG311</strain>
    </source>
</reference>
<organism evidence="1 2">
    <name type="scientific">Pseudobutyrivibrio ruminis</name>
    <dbReference type="NCBI Taxonomy" id="46206"/>
    <lineage>
        <taxon>Bacteria</taxon>
        <taxon>Bacillati</taxon>
        <taxon>Bacillota</taxon>
        <taxon>Clostridia</taxon>
        <taxon>Lachnospirales</taxon>
        <taxon>Lachnospiraceae</taxon>
        <taxon>Pseudobutyrivibrio</taxon>
    </lineage>
</organism>
<gene>
    <name evidence="1" type="ORF">E7272_07465</name>
</gene>
<evidence type="ECO:0000313" key="2">
    <source>
        <dbReference type="Proteomes" id="UP000766246"/>
    </source>
</evidence>